<dbReference type="InterPro" id="IPR005746">
    <property type="entry name" value="Thioredoxin"/>
</dbReference>
<dbReference type="Gene3D" id="3.40.30.10">
    <property type="entry name" value="Glutaredoxin"/>
    <property type="match status" value="1"/>
</dbReference>
<feature type="site" description="Contributes to redox potential value" evidence="7">
    <location>
        <position position="13"/>
    </location>
</feature>
<dbReference type="PROSITE" id="PS00194">
    <property type="entry name" value="THIOREDOXIN_1"/>
    <property type="match status" value="1"/>
</dbReference>
<evidence type="ECO:0000256" key="7">
    <source>
        <dbReference type="PIRSR" id="PIRSR000077-1"/>
    </source>
</evidence>
<dbReference type="Proteomes" id="UP000230340">
    <property type="component" value="Unassembled WGS sequence"/>
</dbReference>
<organism evidence="10 11">
    <name type="scientific">candidate division WWE3 bacterium CG08_land_8_20_14_0_20_40_13</name>
    <dbReference type="NCBI Taxonomy" id="1975084"/>
    <lineage>
        <taxon>Bacteria</taxon>
        <taxon>Katanobacteria</taxon>
    </lineage>
</organism>
<dbReference type="PANTHER" id="PTHR45663:SF11">
    <property type="entry name" value="GEO12009P1"/>
    <property type="match status" value="1"/>
</dbReference>
<feature type="active site" description="Nucleophile" evidence="7">
    <location>
        <position position="12"/>
    </location>
</feature>
<dbReference type="PRINTS" id="PR00421">
    <property type="entry name" value="THIOREDOXIN"/>
</dbReference>
<evidence type="ECO:0000259" key="9">
    <source>
        <dbReference type="PROSITE" id="PS51352"/>
    </source>
</evidence>
<evidence type="ECO:0000256" key="8">
    <source>
        <dbReference type="PIRSR" id="PIRSR000077-4"/>
    </source>
</evidence>
<evidence type="ECO:0000313" key="10">
    <source>
        <dbReference type="EMBL" id="PIS22814.1"/>
    </source>
</evidence>
<dbReference type="NCBIfam" id="TIGR01068">
    <property type="entry name" value="thioredoxin"/>
    <property type="match status" value="1"/>
</dbReference>
<feature type="domain" description="Thioredoxin" evidence="9">
    <location>
        <begin position="1"/>
        <end position="87"/>
    </location>
</feature>
<keyword evidence="4 8" id="KW-1015">Disulfide bond</keyword>
<dbReference type="InterPro" id="IPR017937">
    <property type="entry name" value="Thioredoxin_CS"/>
</dbReference>
<dbReference type="InterPro" id="IPR013766">
    <property type="entry name" value="Thioredoxin_domain"/>
</dbReference>
<reference evidence="11" key="1">
    <citation type="submission" date="2017-09" db="EMBL/GenBank/DDBJ databases">
        <title>Depth-based differentiation of microbial function through sediment-hosted aquifers and enrichment of novel symbionts in the deep terrestrial subsurface.</title>
        <authorList>
            <person name="Probst A.J."/>
            <person name="Ladd B."/>
            <person name="Jarett J.K."/>
            <person name="Geller-Mcgrath D.E."/>
            <person name="Sieber C.M.K."/>
            <person name="Emerson J.B."/>
            <person name="Anantharaman K."/>
            <person name="Thomas B.C."/>
            <person name="Malmstrom R."/>
            <person name="Stieglmeier M."/>
            <person name="Klingl A."/>
            <person name="Woyke T."/>
            <person name="Ryan C.M."/>
            <person name="Banfield J.F."/>
        </authorList>
    </citation>
    <scope>NUCLEOTIDE SEQUENCE [LARGE SCALE GENOMIC DNA]</scope>
</reference>
<dbReference type="CDD" id="cd02947">
    <property type="entry name" value="TRX_family"/>
    <property type="match status" value="1"/>
</dbReference>
<sequence length="87" mass="9773">MVLLIDFFAPWCGPCRAMSPIVDEIVKLLQGKIEFESVDVDQNPTRAKEFSVMSIPTLVVVKDGKEVSRKVGGVLKTEMESWVRSFL</sequence>
<dbReference type="PANTHER" id="PTHR45663">
    <property type="entry name" value="GEO12009P1"/>
    <property type="match status" value="1"/>
</dbReference>
<dbReference type="Pfam" id="PF00085">
    <property type="entry name" value="Thioredoxin"/>
    <property type="match status" value="1"/>
</dbReference>
<dbReference type="PIRSF" id="PIRSF000077">
    <property type="entry name" value="Thioredoxin"/>
    <property type="match status" value="1"/>
</dbReference>
<evidence type="ECO:0000256" key="4">
    <source>
        <dbReference type="ARBA" id="ARBA00023157"/>
    </source>
</evidence>
<comment type="caution">
    <text evidence="10">The sequence shown here is derived from an EMBL/GenBank/DDBJ whole genome shotgun (WGS) entry which is preliminary data.</text>
</comment>
<feature type="active site" description="Nucleophile" evidence="7">
    <location>
        <position position="15"/>
    </location>
</feature>
<dbReference type="InterPro" id="IPR036249">
    <property type="entry name" value="Thioredoxin-like_sf"/>
</dbReference>
<feature type="site" description="Deprotonates C-terminal active site Cys" evidence="7">
    <location>
        <position position="6"/>
    </location>
</feature>
<evidence type="ECO:0000256" key="1">
    <source>
        <dbReference type="ARBA" id="ARBA00008987"/>
    </source>
</evidence>
<accession>A0A2H0XCZ6</accession>
<feature type="disulfide bond" description="Redox-active" evidence="8">
    <location>
        <begin position="12"/>
        <end position="15"/>
    </location>
</feature>
<evidence type="ECO:0000256" key="2">
    <source>
        <dbReference type="ARBA" id="ARBA00022448"/>
    </source>
</evidence>
<keyword evidence="3" id="KW-0249">Electron transport</keyword>
<proteinExistence type="inferred from homology"/>
<keyword evidence="2" id="KW-0813">Transport</keyword>
<evidence type="ECO:0000256" key="6">
    <source>
        <dbReference type="NCBIfam" id="TIGR01068"/>
    </source>
</evidence>
<dbReference type="SUPFAM" id="SSF52833">
    <property type="entry name" value="Thioredoxin-like"/>
    <property type="match status" value="1"/>
</dbReference>
<comment type="similarity">
    <text evidence="1">Belongs to the thioredoxin family.</text>
</comment>
<dbReference type="GO" id="GO:0005737">
    <property type="term" value="C:cytoplasm"/>
    <property type="evidence" value="ECO:0007669"/>
    <property type="project" value="TreeGrafter"/>
</dbReference>
<dbReference type="GO" id="GO:0015035">
    <property type="term" value="F:protein-disulfide reductase activity"/>
    <property type="evidence" value="ECO:0007669"/>
    <property type="project" value="UniProtKB-UniRule"/>
</dbReference>
<protein>
    <recommendedName>
        <fullName evidence="6">Thioredoxin</fullName>
    </recommendedName>
</protein>
<dbReference type="EMBL" id="PEYT01000031">
    <property type="protein sequence ID" value="PIS22814.1"/>
    <property type="molecule type" value="Genomic_DNA"/>
</dbReference>
<dbReference type="PROSITE" id="PS51352">
    <property type="entry name" value="THIOREDOXIN_2"/>
    <property type="match status" value="1"/>
</dbReference>
<evidence type="ECO:0000313" key="11">
    <source>
        <dbReference type="Proteomes" id="UP000230340"/>
    </source>
</evidence>
<gene>
    <name evidence="10" type="primary">trxA</name>
    <name evidence="10" type="ORF">COT49_03430</name>
</gene>
<name>A0A2H0XCZ6_UNCKA</name>
<keyword evidence="5 8" id="KW-0676">Redox-active center</keyword>
<evidence type="ECO:0000256" key="3">
    <source>
        <dbReference type="ARBA" id="ARBA00022982"/>
    </source>
</evidence>
<feature type="site" description="Contributes to redox potential value" evidence="7">
    <location>
        <position position="14"/>
    </location>
</feature>
<evidence type="ECO:0000256" key="5">
    <source>
        <dbReference type="ARBA" id="ARBA00023284"/>
    </source>
</evidence>
<dbReference type="AlphaFoldDB" id="A0A2H0XCZ6"/>